<proteinExistence type="predicted"/>
<evidence type="ECO:0008006" key="2">
    <source>
        <dbReference type="Google" id="ProtNLM"/>
    </source>
</evidence>
<gene>
    <name evidence="1" type="ORF">ENT52_05490</name>
</gene>
<dbReference type="SUPFAM" id="SSF48371">
    <property type="entry name" value="ARM repeat"/>
    <property type="match status" value="1"/>
</dbReference>
<comment type="caution">
    <text evidence="1">The sequence shown here is derived from an EMBL/GenBank/DDBJ whole genome shotgun (WGS) entry which is preliminary data.</text>
</comment>
<evidence type="ECO:0000313" key="1">
    <source>
        <dbReference type="EMBL" id="HGT83161.1"/>
    </source>
</evidence>
<protein>
    <recommendedName>
        <fullName evidence="2">HEAT repeat domain-containing protein</fullName>
    </recommendedName>
</protein>
<accession>A0A7J3M2S0</accession>
<dbReference type="InterPro" id="IPR016024">
    <property type="entry name" value="ARM-type_fold"/>
</dbReference>
<reference evidence="1" key="1">
    <citation type="journal article" date="2020" name="mSystems">
        <title>Genome- and Community-Level Interaction Insights into Carbon Utilization and Element Cycling Functions of Hydrothermarchaeota in Hydrothermal Sediment.</title>
        <authorList>
            <person name="Zhou Z."/>
            <person name="Liu Y."/>
            <person name="Xu W."/>
            <person name="Pan J."/>
            <person name="Luo Z.H."/>
            <person name="Li M."/>
        </authorList>
    </citation>
    <scope>NUCLEOTIDE SEQUENCE [LARGE SCALE GENOMIC DNA]</scope>
    <source>
        <strain evidence="1">SpSt-587</strain>
    </source>
</reference>
<name>A0A7J3M2S0_ARCFL</name>
<sequence length="186" mass="21434">MSERVAIALLNNEFQGIKVREAFKFLYSDQEILRFKSAEALGVLCRGNLAYNYLLRLFWHLSDESGAYCIGAPLAIAEIGLRNPEIFESFKFKFLYLLENEEVEKCYVAYGILRNANTYKGTEAKNLLRKKLLELEDPRFKAYAILALKKMGEKVEVPSLNTKVSLYNGKEIVEIEFAKIHELQHL</sequence>
<organism evidence="1">
    <name type="scientific">Archaeoglobus fulgidus</name>
    <dbReference type="NCBI Taxonomy" id="2234"/>
    <lineage>
        <taxon>Archaea</taxon>
        <taxon>Methanobacteriati</taxon>
        <taxon>Methanobacteriota</taxon>
        <taxon>Archaeoglobi</taxon>
        <taxon>Archaeoglobales</taxon>
        <taxon>Archaeoglobaceae</taxon>
        <taxon>Archaeoglobus</taxon>
    </lineage>
</organism>
<dbReference type="AlphaFoldDB" id="A0A7J3M2S0"/>
<dbReference type="EMBL" id="DSYZ01000105">
    <property type="protein sequence ID" value="HGT83161.1"/>
    <property type="molecule type" value="Genomic_DNA"/>
</dbReference>